<evidence type="ECO:0000313" key="1">
    <source>
        <dbReference type="EMBL" id="KAF2481947.1"/>
    </source>
</evidence>
<protein>
    <submittedName>
        <fullName evidence="1">Uncharacterized protein</fullName>
    </submittedName>
</protein>
<accession>A0A6A6PRU8</accession>
<dbReference type="GeneID" id="54470842"/>
<proteinExistence type="predicted"/>
<reference evidence="1" key="1">
    <citation type="journal article" date="2020" name="Stud. Mycol.">
        <title>101 Dothideomycetes genomes: a test case for predicting lifestyles and emergence of pathogens.</title>
        <authorList>
            <person name="Haridas S."/>
            <person name="Albert R."/>
            <person name="Binder M."/>
            <person name="Bloem J."/>
            <person name="Labutti K."/>
            <person name="Salamov A."/>
            <person name="Andreopoulos B."/>
            <person name="Baker S."/>
            <person name="Barry K."/>
            <person name="Bills G."/>
            <person name="Bluhm B."/>
            <person name="Cannon C."/>
            <person name="Castanera R."/>
            <person name="Culley D."/>
            <person name="Daum C."/>
            <person name="Ezra D."/>
            <person name="Gonzalez J."/>
            <person name="Henrissat B."/>
            <person name="Kuo A."/>
            <person name="Liang C."/>
            <person name="Lipzen A."/>
            <person name="Lutzoni F."/>
            <person name="Magnuson J."/>
            <person name="Mondo S."/>
            <person name="Nolan M."/>
            <person name="Ohm R."/>
            <person name="Pangilinan J."/>
            <person name="Park H.-J."/>
            <person name="Ramirez L."/>
            <person name="Alfaro M."/>
            <person name="Sun H."/>
            <person name="Tritt A."/>
            <person name="Yoshinaga Y."/>
            <person name="Zwiers L.-H."/>
            <person name="Turgeon B."/>
            <person name="Goodwin S."/>
            <person name="Spatafora J."/>
            <person name="Crous P."/>
            <person name="Grigoriev I."/>
        </authorList>
    </citation>
    <scope>NUCLEOTIDE SEQUENCE</scope>
    <source>
        <strain evidence="1">CBS 113389</strain>
    </source>
</reference>
<gene>
    <name evidence="1" type="ORF">BDY17DRAFT_174424</name>
</gene>
<dbReference type="EMBL" id="MU001637">
    <property type="protein sequence ID" value="KAF2481947.1"/>
    <property type="molecule type" value="Genomic_DNA"/>
</dbReference>
<keyword evidence="2" id="KW-1185">Reference proteome</keyword>
<dbReference type="Proteomes" id="UP000799767">
    <property type="component" value="Unassembled WGS sequence"/>
</dbReference>
<evidence type="ECO:0000313" key="2">
    <source>
        <dbReference type="Proteomes" id="UP000799767"/>
    </source>
</evidence>
<dbReference type="RefSeq" id="XP_033588517.1">
    <property type="nucleotide sequence ID" value="XM_033729840.1"/>
</dbReference>
<sequence length="162" mass="18195">MENKSPKAPFDRRPSLLLFFLYCFKHFDCCIRQVQVCLRPMFLQSLDHNIKAWRHSLVDARRKAAKGVQVVFGCGSNIAPGLRALRLSLVGECSIYFEHRESYTGSSMAWEGCCFGVLLHGLGGEKYCNRIDIQGGVHASSGLLTRQCLLSLDCMCRLTEST</sequence>
<dbReference type="AlphaFoldDB" id="A0A6A6PRU8"/>
<name>A0A6A6PRU8_9PEZI</name>
<organism evidence="1 2">
    <name type="scientific">Neohortaea acidophila</name>
    <dbReference type="NCBI Taxonomy" id="245834"/>
    <lineage>
        <taxon>Eukaryota</taxon>
        <taxon>Fungi</taxon>
        <taxon>Dikarya</taxon>
        <taxon>Ascomycota</taxon>
        <taxon>Pezizomycotina</taxon>
        <taxon>Dothideomycetes</taxon>
        <taxon>Dothideomycetidae</taxon>
        <taxon>Mycosphaerellales</taxon>
        <taxon>Teratosphaeriaceae</taxon>
        <taxon>Neohortaea</taxon>
    </lineage>
</organism>